<dbReference type="PANTHER" id="PTHR30204">
    <property type="entry name" value="REDOX-CYCLING DRUG-SENSING TRANSCRIPTIONAL ACTIVATOR SOXR"/>
    <property type="match status" value="1"/>
</dbReference>
<evidence type="ECO:0000259" key="3">
    <source>
        <dbReference type="PROSITE" id="PS50937"/>
    </source>
</evidence>
<name>A0A1M6AP06_9ACTN</name>
<gene>
    <name evidence="4" type="ORF">SAMN05421803_10155</name>
</gene>
<evidence type="ECO:0000256" key="2">
    <source>
        <dbReference type="SAM" id="Coils"/>
    </source>
</evidence>
<dbReference type="AlphaFoldDB" id="A0A1M6AP06"/>
<organism evidence="4 5">
    <name type="scientific">Nocardiopsis flavescens</name>
    <dbReference type="NCBI Taxonomy" id="758803"/>
    <lineage>
        <taxon>Bacteria</taxon>
        <taxon>Bacillati</taxon>
        <taxon>Actinomycetota</taxon>
        <taxon>Actinomycetes</taxon>
        <taxon>Streptosporangiales</taxon>
        <taxon>Nocardiopsidaceae</taxon>
        <taxon>Nocardiopsis</taxon>
    </lineage>
</organism>
<accession>A0A1M6AP06</accession>
<dbReference type="GO" id="GO:0003700">
    <property type="term" value="F:DNA-binding transcription factor activity"/>
    <property type="evidence" value="ECO:0007669"/>
    <property type="project" value="InterPro"/>
</dbReference>
<dbReference type="Proteomes" id="UP000184452">
    <property type="component" value="Unassembled WGS sequence"/>
</dbReference>
<dbReference type="Pfam" id="PF13411">
    <property type="entry name" value="MerR_1"/>
    <property type="match status" value="1"/>
</dbReference>
<protein>
    <submittedName>
        <fullName evidence="4">DNA-binding transcriptional regulator, MerR family</fullName>
    </submittedName>
</protein>
<keyword evidence="5" id="KW-1185">Reference proteome</keyword>
<dbReference type="InterPro" id="IPR047057">
    <property type="entry name" value="MerR_fam"/>
</dbReference>
<evidence type="ECO:0000313" key="4">
    <source>
        <dbReference type="EMBL" id="SHI38068.1"/>
    </source>
</evidence>
<dbReference type="Pfam" id="PF07739">
    <property type="entry name" value="TipAS"/>
    <property type="match status" value="1"/>
</dbReference>
<dbReference type="SUPFAM" id="SSF89082">
    <property type="entry name" value="Antibiotic binding domain of TipA-like multidrug resistance regulators"/>
    <property type="match status" value="1"/>
</dbReference>
<dbReference type="Gene3D" id="1.10.490.50">
    <property type="entry name" value="Antibiotic binding domain of TipA-like multidrug resistance regulators"/>
    <property type="match status" value="1"/>
</dbReference>
<keyword evidence="2" id="KW-0175">Coiled coil</keyword>
<dbReference type="STRING" id="758803.SAMN05421803_10155"/>
<proteinExistence type="predicted"/>
<dbReference type="InterPro" id="IPR000551">
    <property type="entry name" value="MerR-type_HTH_dom"/>
</dbReference>
<dbReference type="PANTHER" id="PTHR30204:SF93">
    <property type="entry name" value="HTH MERR-TYPE DOMAIN-CONTAINING PROTEIN"/>
    <property type="match status" value="1"/>
</dbReference>
<dbReference type="PRINTS" id="PR00040">
    <property type="entry name" value="HTHMERR"/>
</dbReference>
<keyword evidence="1 4" id="KW-0238">DNA-binding</keyword>
<evidence type="ECO:0000256" key="1">
    <source>
        <dbReference type="ARBA" id="ARBA00023125"/>
    </source>
</evidence>
<dbReference type="GO" id="GO:0003677">
    <property type="term" value="F:DNA binding"/>
    <property type="evidence" value="ECO:0007669"/>
    <property type="project" value="UniProtKB-KW"/>
</dbReference>
<dbReference type="Gene3D" id="1.10.1660.10">
    <property type="match status" value="1"/>
</dbReference>
<feature type="coiled-coil region" evidence="2">
    <location>
        <begin position="77"/>
        <end position="111"/>
    </location>
</feature>
<dbReference type="InterPro" id="IPR036244">
    <property type="entry name" value="TipA-like_antibiotic-bd"/>
</dbReference>
<evidence type="ECO:0000313" key="5">
    <source>
        <dbReference type="Proteomes" id="UP000184452"/>
    </source>
</evidence>
<dbReference type="InterPro" id="IPR012925">
    <property type="entry name" value="TipAS_dom"/>
</dbReference>
<dbReference type="PROSITE" id="PS00552">
    <property type="entry name" value="HTH_MERR_1"/>
    <property type="match status" value="1"/>
</dbReference>
<reference evidence="4 5" key="1">
    <citation type="submission" date="2016-11" db="EMBL/GenBank/DDBJ databases">
        <authorList>
            <person name="Jaros S."/>
            <person name="Januszkiewicz K."/>
            <person name="Wedrychowicz H."/>
        </authorList>
    </citation>
    <scope>NUCLEOTIDE SEQUENCE [LARGE SCALE GENOMIC DNA]</scope>
    <source>
        <strain evidence="4 5">CGMCC 4.5723</strain>
    </source>
</reference>
<dbReference type="InterPro" id="IPR009061">
    <property type="entry name" value="DNA-bd_dom_put_sf"/>
</dbReference>
<dbReference type="EMBL" id="FQZK01000001">
    <property type="protein sequence ID" value="SHI38068.1"/>
    <property type="molecule type" value="Genomic_DNA"/>
</dbReference>
<dbReference type="PROSITE" id="PS50937">
    <property type="entry name" value="HTH_MERR_2"/>
    <property type="match status" value="1"/>
</dbReference>
<dbReference type="SUPFAM" id="SSF46955">
    <property type="entry name" value="Putative DNA-binding domain"/>
    <property type="match status" value="1"/>
</dbReference>
<dbReference type="SMART" id="SM00422">
    <property type="entry name" value="HTH_MERR"/>
    <property type="match status" value="1"/>
</dbReference>
<sequence>MTEGGGTAVEWTIGELAARAGVSSRTLRHYDLVGLLPPSRTGPGGLRHYGPGEVARLQRILLLRRTGMGLADIGRVLSEELDEVEGLRAHVAALEEERERVDRRLRAVRHTLRAREAGVDPSPDVMLEGFNDRYEEEVVRRWGEEAFRAANDWWHGKGLAGQQEWKRRAQALVADWAAAHREGAAPGSARARDLAVRHVEWLAVPGTPLHAGERERSVEMVECLADAYAKDPAYAHIFRDAEVAEFVREALYVHTRTRM</sequence>
<feature type="domain" description="HTH merR-type" evidence="3">
    <location>
        <begin position="10"/>
        <end position="79"/>
    </location>
</feature>